<dbReference type="CDD" id="cd17489">
    <property type="entry name" value="MFS_YfcJ_like"/>
    <property type="match status" value="1"/>
</dbReference>
<sequence>MTTLERLWTKPFILMTIGNLFLFVAFYMLYPTLPPYIKQMGASEFQVGLAMGAFALSAVLFRPLVGGLLDRFGRHPFIVWGILLFTLAMYLYGWVGGILVLIGLRILHGLSWALSTTAMITSITDVIPSARRGEGMGWFSTSMTLAMAVGPLFGISITQHQSYSTLFLFAVVLSAAALILTFGSKAPFQPQPGARQIELYEKSVLPLAMSVFFLFIAYGGITTFVPLFAGTIQVNSGVFFLTFAATLAFSRPISGKLSDRYGEMAIIVPSLVITISSLIVLSLSTGLIGVLISAVLYGIGFGSAQPAFQSATILLARPDRKGVANATISTANDLGIGLGAILLGWVSQHTNYRVLFIVSAVAVAVSLVLFTLFVRRLPKEKIQSLNEDSLPVESN</sequence>
<accession>A0ABW0K7R1</accession>
<dbReference type="EMBL" id="JBHSMJ010000015">
    <property type="protein sequence ID" value="MFC5449031.1"/>
    <property type="molecule type" value="Genomic_DNA"/>
</dbReference>
<keyword evidence="2" id="KW-0813">Transport</keyword>
<feature type="transmembrane region" description="Helical" evidence="6">
    <location>
        <begin position="352"/>
        <end position="374"/>
    </location>
</feature>
<dbReference type="PROSITE" id="PS50850">
    <property type="entry name" value="MFS"/>
    <property type="match status" value="1"/>
</dbReference>
<feature type="transmembrane region" description="Helical" evidence="6">
    <location>
        <begin position="287"/>
        <end position="316"/>
    </location>
</feature>
<dbReference type="PANTHER" id="PTHR23531:SF2">
    <property type="entry name" value="PERMEASE"/>
    <property type="match status" value="1"/>
</dbReference>
<keyword evidence="9" id="KW-1185">Reference proteome</keyword>
<keyword evidence="4 6" id="KW-1133">Transmembrane helix</keyword>
<keyword evidence="5 6" id="KW-0472">Membrane</keyword>
<evidence type="ECO:0000256" key="1">
    <source>
        <dbReference type="ARBA" id="ARBA00004651"/>
    </source>
</evidence>
<feature type="transmembrane region" description="Helical" evidence="6">
    <location>
        <begin position="227"/>
        <end position="249"/>
    </location>
</feature>
<evidence type="ECO:0000313" key="8">
    <source>
        <dbReference type="EMBL" id="MFC5449031.1"/>
    </source>
</evidence>
<feature type="transmembrane region" description="Helical" evidence="6">
    <location>
        <begin position="204"/>
        <end position="221"/>
    </location>
</feature>
<dbReference type="Gene3D" id="1.20.1250.20">
    <property type="entry name" value="MFS general substrate transporter like domains"/>
    <property type="match status" value="1"/>
</dbReference>
<evidence type="ECO:0000256" key="3">
    <source>
        <dbReference type="ARBA" id="ARBA00022692"/>
    </source>
</evidence>
<name>A0ABW0K7R1_9BACL</name>
<keyword evidence="3 6" id="KW-0812">Transmembrane</keyword>
<evidence type="ECO:0000256" key="6">
    <source>
        <dbReference type="SAM" id="Phobius"/>
    </source>
</evidence>
<dbReference type="RefSeq" id="WP_270881615.1">
    <property type="nucleotide sequence ID" value="NZ_JAQFVF010000057.1"/>
</dbReference>
<comment type="subcellular location">
    <subcellularLocation>
        <location evidence="1">Cell membrane</location>
        <topology evidence="1">Multi-pass membrane protein</topology>
    </subcellularLocation>
</comment>
<dbReference type="InterPro" id="IPR052714">
    <property type="entry name" value="MFS_Exporter"/>
</dbReference>
<gene>
    <name evidence="8" type="ORF">ACFPOG_12210</name>
</gene>
<dbReference type="Proteomes" id="UP001596044">
    <property type="component" value="Unassembled WGS sequence"/>
</dbReference>
<feature type="transmembrane region" description="Helical" evidence="6">
    <location>
        <begin position="77"/>
        <end position="104"/>
    </location>
</feature>
<protein>
    <submittedName>
        <fullName evidence="8">MFS transporter</fullName>
    </submittedName>
</protein>
<dbReference type="SUPFAM" id="SSF103473">
    <property type="entry name" value="MFS general substrate transporter"/>
    <property type="match status" value="1"/>
</dbReference>
<evidence type="ECO:0000256" key="4">
    <source>
        <dbReference type="ARBA" id="ARBA00022989"/>
    </source>
</evidence>
<reference evidence="9" key="1">
    <citation type="journal article" date="2019" name="Int. J. Syst. Evol. Microbiol.">
        <title>The Global Catalogue of Microorganisms (GCM) 10K type strain sequencing project: providing services to taxonomists for standard genome sequencing and annotation.</title>
        <authorList>
            <consortium name="The Broad Institute Genomics Platform"/>
            <consortium name="The Broad Institute Genome Sequencing Center for Infectious Disease"/>
            <person name="Wu L."/>
            <person name="Ma J."/>
        </authorList>
    </citation>
    <scope>NUCLEOTIDE SEQUENCE [LARGE SCALE GENOMIC DNA]</scope>
    <source>
        <strain evidence="9">KACC 11904</strain>
    </source>
</reference>
<feature type="transmembrane region" description="Helical" evidence="6">
    <location>
        <begin position="261"/>
        <end position="281"/>
    </location>
</feature>
<comment type="caution">
    <text evidence="8">The sequence shown here is derived from an EMBL/GenBank/DDBJ whole genome shotgun (WGS) entry which is preliminary data.</text>
</comment>
<evidence type="ECO:0000256" key="2">
    <source>
        <dbReference type="ARBA" id="ARBA00022448"/>
    </source>
</evidence>
<evidence type="ECO:0000259" key="7">
    <source>
        <dbReference type="PROSITE" id="PS50850"/>
    </source>
</evidence>
<feature type="transmembrane region" description="Helical" evidence="6">
    <location>
        <begin position="323"/>
        <end position="346"/>
    </location>
</feature>
<feature type="transmembrane region" description="Helical" evidence="6">
    <location>
        <begin position="163"/>
        <end position="183"/>
    </location>
</feature>
<organism evidence="8 9">
    <name type="scientific">Paenibacillus aestuarii</name>
    <dbReference type="NCBI Taxonomy" id="516965"/>
    <lineage>
        <taxon>Bacteria</taxon>
        <taxon>Bacillati</taxon>
        <taxon>Bacillota</taxon>
        <taxon>Bacilli</taxon>
        <taxon>Bacillales</taxon>
        <taxon>Paenibacillaceae</taxon>
        <taxon>Paenibacillus</taxon>
    </lineage>
</organism>
<feature type="transmembrane region" description="Helical" evidence="6">
    <location>
        <begin position="45"/>
        <end position="65"/>
    </location>
</feature>
<feature type="transmembrane region" description="Helical" evidence="6">
    <location>
        <begin position="137"/>
        <end position="157"/>
    </location>
</feature>
<dbReference type="InterPro" id="IPR011701">
    <property type="entry name" value="MFS"/>
</dbReference>
<evidence type="ECO:0000313" key="9">
    <source>
        <dbReference type="Proteomes" id="UP001596044"/>
    </source>
</evidence>
<feature type="domain" description="Major facilitator superfamily (MFS) profile" evidence="7">
    <location>
        <begin position="11"/>
        <end position="378"/>
    </location>
</feature>
<evidence type="ECO:0000256" key="5">
    <source>
        <dbReference type="ARBA" id="ARBA00023136"/>
    </source>
</evidence>
<dbReference type="InterPro" id="IPR036259">
    <property type="entry name" value="MFS_trans_sf"/>
</dbReference>
<proteinExistence type="predicted"/>
<dbReference type="Pfam" id="PF07690">
    <property type="entry name" value="MFS_1"/>
    <property type="match status" value="1"/>
</dbReference>
<feature type="transmembrane region" description="Helical" evidence="6">
    <location>
        <begin position="12"/>
        <end position="33"/>
    </location>
</feature>
<dbReference type="PANTHER" id="PTHR23531">
    <property type="entry name" value="QUINOLENE RESISTANCE PROTEIN NORA"/>
    <property type="match status" value="1"/>
</dbReference>
<dbReference type="InterPro" id="IPR020846">
    <property type="entry name" value="MFS_dom"/>
</dbReference>